<dbReference type="Pfam" id="PF20182">
    <property type="entry name" value="DUF6545"/>
    <property type="match status" value="1"/>
</dbReference>
<keyword evidence="4" id="KW-1185">Reference proteome</keyword>
<evidence type="ECO:0000313" key="4">
    <source>
        <dbReference type="Proteomes" id="UP001550850"/>
    </source>
</evidence>
<protein>
    <submittedName>
        <fullName evidence="3">MAB_1171c family putative transporter</fullName>
    </submittedName>
</protein>
<sequence length="383" mass="40450">MNDVSYYVPAMAMAVPLVLKGRSTASWRDPLLRSVCALLLLTALAFTFAAPPSIAAVNRITGVPNASAPLVYALLTAVCAASLVLIVSWRGGPPGTTRRLTVWYTAGFGAVIVVMCVLFALGDAPVERLRDFDTYYATTPCLREMVLLYLLSLFVSGVAVNVLCLRWLRRVGGRPLRSSLLLIALGFGFCALYAVAKLVAVGVRWAGGDLDALSTSVAPALAAFGGVLSATGFSLPLLWSLPARLLGDAWSAWRSYRALAPLWRAVRPVSAAGDESRAAVRVGWWSPPSLRAVQRQAEIHDALLVLCPHFDPSVRERALAAAVAAGAASERARAQADAVMVVEAVRAHGAAADAAADDAVAVPPAEGPEDLVRLSRALRAMRG</sequence>
<accession>A0ABV2YJL6</accession>
<keyword evidence="1" id="KW-0812">Transmembrane</keyword>
<reference evidence="3 4" key="1">
    <citation type="submission" date="2024-06" db="EMBL/GenBank/DDBJ databases">
        <title>The Natural Products Discovery Center: Release of the First 8490 Sequenced Strains for Exploring Actinobacteria Biosynthetic Diversity.</title>
        <authorList>
            <person name="Kalkreuter E."/>
            <person name="Kautsar S.A."/>
            <person name="Yang D."/>
            <person name="Bader C.D."/>
            <person name="Teijaro C.N."/>
            <person name="Fluegel L."/>
            <person name="Davis C.M."/>
            <person name="Simpson J.R."/>
            <person name="Lauterbach L."/>
            <person name="Steele A.D."/>
            <person name="Gui C."/>
            <person name="Meng S."/>
            <person name="Li G."/>
            <person name="Viehrig K."/>
            <person name="Ye F."/>
            <person name="Su P."/>
            <person name="Kiefer A.F."/>
            <person name="Nichols A."/>
            <person name="Cepeda A.J."/>
            <person name="Yan W."/>
            <person name="Fan B."/>
            <person name="Jiang Y."/>
            <person name="Adhikari A."/>
            <person name="Zheng C.-J."/>
            <person name="Schuster L."/>
            <person name="Cowan T.M."/>
            <person name="Smanski M.J."/>
            <person name="Chevrette M.G."/>
            <person name="De Carvalho L.P.S."/>
            <person name="Shen B."/>
        </authorList>
    </citation>
    <scope>NUCLEOTIDE SEQUENCE [LARGE SCALE GENOMIC DNA]</scope>
    <source>
        <strain evidence="3 4">NPDC038104</strain>
    </source>
</reference>
<keyword evidence="1" id="KW-1133">Transmembrane helix</keyword>
<dbReference type="Proteomes" id="UP001550850">
    <property type="component" value="Unassembled WGS sequence"/>
</dbReference>
<keyword evidence="1" id="KW-0472">Membrane</keyword>
<dbReference type="EMBL" id="JBEZUR010000024">
    <property type="protein sequence ID" value="MEU3555915.1"/>
    <property type="molecule type" value="Genomic_DNA"/>
</dbReference>
<dbReference type="NCBIfam" id="NF042915">
    <property type="entry name" value="MAB_1171c_fam"/>
    <property type="match status" value="1"/>
</dbReference>
<feature type="domain" description="DUF6545" evidence="2">
    <location>
        <begin position="250"/>
        <end position="379"/>
    </location>
</feature>
<feature type="transmembrane region" description="Helical" evidence="1">
    <location>
        <begin position="101"/>
        <end position="121"/>
    </location>
</feature>
<evidence type="ECO:0000256" key="1">
    <source>
        <dbReference type="SAM" id="Phobius"/>
    </source>
</evidence>
<proteinExistence type="predicted"/>
<feature type="transmembrane region" description="Helical" evidence="1">
    <location>
        <begin position="146"/>
        <end position="168"/>
    </location>
</feature>
<organism evidence="3 4">
    <name type="scientific">Streptomyces fragilis</name>
    <dbReference type="NCBI Taxonomy" id="67301"/>
    <lineage>
        <taxon>Bacteria</taxon>
        <taxon>Bacillati</taxon>
        <taxon>Actinomycetota</taxon>
        <taxon>Actinomycetes</taxon>
        <taxon>Kitasatosporales</taxon>
        <taxon>Streptomycetaceae</taxon>
        <taxon>Streptomyces</taxon>
    </lineage>
</organism>
<dbReference type="RefSeq" id="WP_159105594.1">
    <property type="nucleotide sequence ID" value="NZ_BEVZ01000002.1"/>
</dbReference>
<gene>
    <name evidence="3" type="ORF">AB0E65_17125</name>
</gene>
<dbReference type="InterPro" id="IPR050039">
    <property type="entry name" value="MAB_1171c-like"/>
</dbReference>
<feature type="transmembrane region" description="Helical" evidence="1">
    <location>
        <begin position="220"/>
        <end position="241"/>
    </location>
</feature>
<feature type="transmembrane region" description="Helical" evidence="1">
    <location>
        <begin position="30"/>
        <end position="50"/>
    </location>
</feature>
<feature type="transmembrane region" description="Helical" evidence="1">
    <location>
        <begin position="180"/>
        <end position="200"/>
    </location>
</feature>
<feature type="transmembrane region" description="Helical" evidence="1">
    <location>
        <begin position="6"/>
        <end position="23"/>
    </location>
</feature>
<dbReference type="InterPro" id="IPR046675">
    <property type="entry name" value="DUF6545"/>
</dbReference>
<evidence type="ECO:0000313" key="3">
    <source>
        <dbReference type="EMBL" id="MEU3555915.1"/>
    </source>
</evidence>
<feature type="transmembrane region" description="Helical" evidence="1">
    <location>
        <begin position="70"/>
        <end position="89"/>
    </location>
</feature>
<name>A0ABV2YJL6_9ACTN</name>
<comment type="caution">
    <text evidence="3">The sequence shown here is derived from an EMBL/GenBank/DDBJ whole genome shotgun (WGS) entry which is preliminary data.</text>
</comment>
<evidence type="ECO:0000259" key="2">
    <source>
        <dbReference type="Pfam" id="PF20182"/>
    </source>
</evidence>